<dbReference type="Pfam" id="PF08755">
    <property type="entry name" value="YccV-like"/>
    <property type="match status" value="1"/>
</dbReference>
<organism evidence="4 5">
    <name type="scientific">Blastomonas aquatica</name>
    <dbReference type="NCBI Taxonomy" id="1510276"/>
    <lineage>
        <taxon>Bacteria</taxon>
        <taxon>Pseudomonadati</taxon>
        <taxon>Pseudomonadota</taxon>
        <taxon>Alphaproteobacteria</taxon>
        <taxon>Sphingomonadales</taxon>
        <taxon>Sphingomonadaceae</taxon>
        <taxon>Blastomonas</taxon>
    </lineage>
</organism>
<accession>A0ABQ1IRB2</accession>
<dbReference type="SUPFAM" id="SSF141255">
    <property type="entry name" value="YccV-like"/>
    <property type="match status" value="1"/>
</dbReference>
<evidence type="ECO:0000256" key="1">
    <source>
        <dbReference type="NCBIfam" id="TIGR02097"/>
    </source>
</evidence>
<feature type="region of interest" description="Disordered" evidence="2">
    <location>
        <begin position="1"/>
        <end position="26"/>
    </location>
</feature>
<feature type="domain" description="Hemimethylated DNA-binding" evidence="3">
    <location>
        <begin position="35"/>
        <end position="134"/>
    </location>
</feature>
<dbReference type="InterPro" id="IPR036623">
    <property type="entry name" value="Hemimethylated_DNA-bd_sf"/>
</dbReference>
<feature type="compositionally biased region" description="Polar residues" evidence="2">
    <location>
        <begin position="15"/>
        <end position="26"/>
    </location>
</feature>
<evidence type="ECO:0000313" key="4">
    <source>
        <dbReference type="EMBL" id="GGB49393.1"/>
    </source>
</evidence>
<reference evidence="5" key="1">
    <citation type="journal article" date="2019" name="Int. J. Syst. Evol. Microbiol.">
        <title>The Global Catalogue of Microorganisms (GCM) 10K type strain sequencing project: providing services to taxonomists for standard genome sequencing and annotation.</title>
        <authorList>
            <consortium name="The Broad Institute Genomics Platform"/>
            <consortium name="The Broad Institute Genome Sequencing Center for Infectious Disease"/>
            <person name="Wu L."/>
            <person name="Ma J."/>
        </authorList>
    </citation>
    <scope>NUCLEOTIDE SEQUENCE [LARGE SCALE GENOMIC DNA]</scope>
    <source>
        <strain evidence="5">CGMCC 1.12851</strain>
    </source>
</reference>
<gene>
    <name evidence="4" type="ORF">GCM10010833_00020</name>
</gene>
<dbReference type="SMART" id="SM00992">
    <property type="entry name" value="YccV-like"/>
    <property type="match status" value="1"/>
</dbReference>
<protein>
    <recommendedName>
        <fullName evidence="1">Heat shock protein HspQ</fullName>
    </recommendedName>
</protein>
<sequence length="137" mass="15434">MSNNSFRRGNDDAAGSTQAAGTDSTSSVIMPRVSRARYTIGDIVRHRIFDFRGVVFDIDPVFANSDDWYESIPEELRPAKDQPFYHLFAENAENSYIAYVSQQNLVGDDSGEPVDHPAVPQLFGPFSDGRYRLRTMH</sequence>
<dbReference type="Proteomes" id="UP000614261">
    <property type="component" value="Unassembled WGS sequence"/>
</dbReference>
<dbReference type="Gene3D" id="2.30.30.390">
    <property type="entry name" value="Hemimethylated DNA-binding domain"/>
    <property type="match status" value="1"/>
</dbReference>
<evidence type="ECO:0000256" key="2">
    <source>
        <dbReference type="SAM" id="MobiDB-lite"/>
    </source>
</evidence>
<keyword evidence="5" id="KW-1185">Reference proteome</keyword>
<dbReference type="NCBIfam" id="TIGR02097">
    <property type="entry name" value="yccV"/>
    <property type="match status" value="1"/>
</dbReference>
<dbReference type="InterPro" id="IPR011722">
    <property type="entry name" value="Hemimethylated_DNA-bd_dom"/>
</dbReference>
<comment type="caution">
    <text evidence="4">The sequence shown here is derived from an EMBL/GenBank/DDBJ whole genome shotgun (WGS) entry which is preliminary data.</text>
</comment>
<evidence type="ECO:0000313" key="5">
    <source>
        <dbReference type="Proteomes" id="UP000614261"/>
    </source>
</evidence>
<name>A0ABQ1IRB2_9SPHN</name>
<evidence type="ECO:0000259" key="3">
    <source>
        <dbReference type="SMART" id="SM00992"/>
    </source>
</evidence>
<dbReference type="EMBL" id="BMGD01000001">
    <property type="protein sequence ID" value="GGB49393.1"/>
    <property type="molecule type" value="Genomic_DNA"/>
</dbReference>
<proteinExistence type="predicted"/>